<protein>
    <recommendedName>
        <fullName evidence="5">DUF4365 domain-containing protein</fullName>
    </recommendedName>
</protein>
<dbReference type="Pfam" id="PF14280">
    <property type="entry name" value="DUF4365"/>
    <property type="match status" value="1"/>
</dbReference>
<gene>
    <name evidence="3" type="ORF">CryarDRAFT_3121</name>
</gene>
<evidence type="ECO:0000259" key="1">
    <source>
        <dbReference type="Pfam" id="PF14280"/>
    </source>
</evidence>
<reference evidence="3 4" key="1">
    <citation type="submission" date="2013-07" db="EMBL/GenBank/DDBJ databases">
        <authorList>
            <consortium name="DOE Joint Genome Institute"/>
            <person name="Eisen J."/>
            <person name="Huntemann M."/>
            <person name="Han J."/>
            <person name="Chen A."/>
            <person name="Kyrpides N."/>
            <person name="Mavromatis K."/>
            <person name="Markowitz V."/>
            <person name="Palaniappan K."/>
            <person name="Ivanova N."/>
            <person name="Schaumberg A."/>
            <person name="Pati A."/>
            <person name="Liolios K."/>
            <person name="Nordberg H.P."/>
            <person name="Cantor M.N."/>
            <person name="Hua S.X."/>
            <person name="Woyke T."/>
        </authorList>
    </citation>
    <scope>NUCLEOTIDE SEQUENCE [LARGE SCALE GENOMIC DNA]</scope>
    <source>
        <strain evidence="3 4">DSM 44712</strain>
    </source>
</reference>
<dbReference type="Proteomes" id="UP000021053">
    <property type="component" value="Unassembled WGS sequence"/>
</dbReference>
<evidence type="ECO:0000259" key="2">
    <source>
        <dbReference type="Pfam" id="PF20698"/>
    </source>
</evidence>
<dbReference type="InterPro" id="IPR025375">
    <property type="entry name" value="DUF4365"/>
</dbReference>
<evidence type="ECO:0000313" key="3">
    <source>
        <dbReference type="EMBL" id="EXG81993.1"/>
    </source>
</evidence>
<sequence>MAEEGLDSENLGRLGMNIVERIVLLSFRWAFRDQTMMDAGIDAHVEVKDAGFGHTGRLLALQIKCGRSFFTKPSGEGWSFPFNDRLAKLWTGHALPVIVVLVDPDTSVAYWQQVTPQTVESTGKGNRIVVPRVNTVSTAADVWNHIASGIEREAQLRYDQLLTVLPPATVGVLERLHADRPEDGAVLAVHLADGRGQPEDTVKVLLSASPIWLTRAGGDGWRAVANYALAHDHPELASVAFERAAADQDGSQKGRLLVAAALPLLHEDRARAADLLTRAERLDGAQILVSLAKAILDHPHADASAWTLPPDLDLASDQVQQDGVVQAILAGHAVQAGDLNAAIRYGSTALELQPDDTAIMMMLADAYFRRSQSSRSEPDDLQRACAQLIRVVEQRHRWSGPTGEPLENLLRQLGVSEDYEAMLRHAVGPPFGEALPDEADRPVVRQHAVMAALTLGETTLAQRLADGLDESPRAQTLAARARGEEIAPGRLVDLWTQAFAAAESAGDAWRVVDAAMQLAELGVDVSGRLTQLVERSMITAIVQRRIHAIAEAEQHLDSAIPALRALTPTDPTAAEALISRLALAGRLDEALAACDLAQRTLRQPVFTAQRAYLLRQAGRMEEAESAARDALADPHLGPSDRRRLLTFLVERALDRRDGRDAERHVMAAIRTMTTPSRWLVWYLVHAQLMQLDPSRAATTLRHYRPQAERPTEGRAWLQAMAGETWDPLDAKQALAMATGFRNADPPLAAGLLTALVRNTRTEPHPQTEDTDAAELVAIDDLESGDPRSMVPDDLYVAAFGALNDLIDAHGPLLGLRRVDGSLDALAAELAESASARDHSQLAELVERVRAGRIPLGMLATMLGIPYGLALIQRASGVQVAASVADAEHDADVQAAAAALNTHVAVETSALMLLSQLSHGEELIGRFAGLHLPFDSRRDIILARIEARGEAAGAGRLGWDEHHGQPIFYPLTSTERLTMLRRANALDQISAHTLYEPVDALPDLRDADPAVFGPWAGPIQLARTNGWTLWSDDVAVRQFARALGVPAFGTPALIEALTVRSIEEVLASTGDQKRVDALLAWQHEAVRVFVAEFIVDVPATLGDVLAQAAADGWTARAGAAVLTRPSWWLWQEKPLANLLTIYEHVTQHEPDALPAWQMAAMEGLAALFLTDPQTAYVWITAIALLGFAAPPGTAAIEGGLSRATAIAHRRQLLSPPEPLTLAVDLLTEHGVVADPEAFLAEVHLELGPV</sequence>
<dbReference type="SUPFAM" id="SSF48452">
    <property type="entry name" value="TPR-like"/>
    <property type="match status" value="1"/>
</dbReference>
<proteinExistence type="predicted"/>
<keyword evidence="4" id="KW-1185">Reference proteome</keyword>
<dbReference type="InterPro" id="IPR011990">
    <property type="entry name" value="TPR-like_helical_dom_sf"/>
</dbReference>
<name>A0A010Z3L9_9ACTN</name>
<accession>A0A010Z3L9</accession>
<dbReference type="EMBL" id="JFBT01000001">
    <property type="protein sequence ID" value="EXG81993.1"/>
    <property type="molecule type" value="Genomic_DNA"/>
</dbReference>
<evidence type="ECO:0000313" key="4">
    <source>
        <dbReference type="Proteomes" id="UP000021053"/>
    </source>
</evidence>
<evidence type="ECO:0008006" key="5">
    <source>
        <dbReference type="Google" id="ProtNLM"/>
    </source>
</evidence>
<dbReference type="RefSeq" id="WP_051570263.1">
    <property type="nucleotide sequence ID" value="NZ_KK073874.1"/>
</dbReference>
<organism evidence="3 4">
    <name type="scientific">Cryptosporangium arvum DSM 44712</name>
    <dbReference type="NCBI Taxonomy" id="927661"/>
    <lineage>
        <taxon>Bacteria</taxon>
        <taxon>Bacillati</taxon>
        <taxon>Actinomycetota</taxon>
        <taxon>Actinomycetes</taxon>
        <taxon>Cryptosporangiales</taxon>
        <taxon>Cryptosporangiaceae</taxon>
        <taxon>Cryptosporangium</taxon>
    </lineage>
</organism>
<dbReference type="Pfam" id="PF20698">
    <property type="entry name" value="PIN-TPR-GreABC"/>
    <property type="match status" value="1"/>
</dbReference>
<feature type="domain" description="PIN" evidence="2">
    <location>
        <begin position="907"/>
        <end position="1041"/>
    </location>
</feature>
<dbReference type="OrthoDB" id="5140156at2"/>
<dbReference type="InterPro" id="IPR048987">
    <property type="entry name" value="PIN-TPR-GreABC"/>
</dbReference>
<dbReference type="Gene3D" id="1.25.40.10">
    <property type="entry name" value="Tetratricopeptide repeat domain"/>
    <property type="match status" value="2"/>
</dbReference>
<dbReference type="AlphaFoldDB" id="A0A010Z3L9"/>
<comment type="caution">
    <text evidence="3">The sequence shown here is derived from an EMBL/GenBank/DDBJ whole genome shotgun (WGS) entry which is preliminary data.</text>
</comment>
<feature type="domain" description="DUF4365" evidence="1">
    <location>
        <begin position="13"/>
        <end position="138"/>
    </location>
</feature>
<dbReference type="HOGENOM" id="CLU_265979_0_0_11"/>